<feature type="transmembrane region" description="Helical" evidence="2">
    <location>
        <begin position="423"/>
        <end position="446"/>
    </location>
</feature>
<organism evidence="4 5">
    <name type="scientific">Wansuia hejianensis</name>
    <dbReference type="NCBI Taxonomy" id="2763667"/>
    <lineage>
        <taxon>Bacteria</taxon>
        <taxon>Bacillati</taxon>
        <taxon>Bacillota</taxon>
        <taxon>Clostridia</taxon>
        <taxon>Lachnospirales</taxon>
        <taxon>Lachnospiraceae</taxon>
        <taxon>Wansuia</taxon>
    </lineage>
</organism>
<dbReference type="RefSeq" id="WP_249328491.1">
    <property type="nucleotide sequence ID" value="NZ_CP060635.1"/>
</dbReference>
<keyword evidence="5" id="KW-1185">Reference proteome</keyword>
<keyword evidence="2" id="KW-0472">Membrane</keyword>
<keyword evidence="2" id="KW-1133">Transmembrane helix</keyword>
<feature type="signal peptide" evidence="3">
    <location>
        <begin position="1"/>
        <end position="39"/>
    </location>
</feature>
<evidence type="ECO:0000256" key="3">
    <source>
        <dbReference type="SAM" id="SignalP"/>
    </source>
</evidence>
<protein>
    <recommendedName>
        <fullName evidence="6">Surface/cell-adhesion protein</fullName>
    </recommendedName>
</protein>
<dbReference type="SUPFAM" id="SSF48239">
    <property type="entry name" value="Terpenoid cyclases/Protein prenyltransferases"/>
    <property type="match status" value="1"/>
</dbReference>
<dbReference type="EMBL" id="CP060635">
    <property type="protein sequence ID" value="QNM07871.1"/>
    <property type="molecule type" value="Genomic_DNA"/>
</dbReference>
<name>A0A7G9GAN9_9FIRM</name>
<dbReference type="InterPro" id="IPR008930">
    <property type="entry name" value="Terpenoid_cyclase/PrenylTrfase"/>
</dbReference>
<evidence type="ECO:0008006" key="6">
    <source>
        <dbReference type="Google" id="ProtNLM"/>
    </source>
</evidence>
<sequence>MDRRIRGGKQKKRRRWLTSLAAWLLASVTLCAGAPAVLAAGDGLNAERPRQLQSEIVEWKRAAGGENLLLAGDVLDSAGGAGSDWVAFNISRIGMEDNQAAYLSRLRDAVEKIYEDTETSAKRYNLSDLHRLVLTVEACGGDPTSFGTDPEGNPIDLLEDSTWNSIWGDPGRQGINGYIWALLTVDSKGWEEPEGAQWTREDLVTSLLSRQLADGGFGLVLTDDSDVDLTSMALTALAPYGNSDKTYTFTSAVTKEEVTVTVDQAAEKAFACMAGMQKEDGTMLTYGLSTSESTSWAMVALAAWGREPETDQAFIKNGNTLLDGLEIFSQEDGSIAHSLDDDALLMEEEGGGTGGNNMASYQAVYALEAVCRLREGKCGLFDLSDAPTVTEEEINEAGASLPELVEEEEKTGAEVQAETSDRMVFMTAIIAAAVVLVAAVFVVLVLRDRKKKKAGKALPGAGDGEEPSWEDDDEDW</sequence>
<proteinExistence type="predicted"/>
<dbReference type="Proteomes" id="UP000515860">
    <property type="component" value="Chromosome"/>
</dbReference>
<dbReference type="KEGG" id="whj:H9Q79_13250"/>
<evidence type="ECO:0000256" key="1">
    <source>
        <dbReference type="SAM" id="MobiDB-lite"/>
    </source>
</evidence>
<feature type="chain" id="PRO_5028819163" description="Surface/cell-adhesion protein" evidence="3">
    <location>
        <begin position="40"/>
        <end position="476"/>
    </location>
</feature>
<evidence type="ECO:0000313" key="4">
    <source>
        <dbReference type="EMBL" id="QNM07871.1"/>
    </source>
</evidence>
<feature type="compositionally biased region" description="Acidic residues" evidence="1">
    <location>
        <begin position="463"/>
        <end position="476"/>
    </location>
</feature>
<gene>
    <name evidence="4" type="ORF">H9Q79_13250</name>
</gene>
<feature type="region of interest" description="Disordered" evidence="1">
    <location>
        <begin position="450"/>
        <end position="476"/>
    </location>
</feature>
<accession>A0A7G9GAN9</accession>
<dbReference type="AlphaFoldDB" id="A0A7G9GAN9"/>
<keyword evidence="2" id="KW-0812">Transmembrane</keyword>
<evidence type="ECO:0000256" key="2">
    <source>
        <dbReference type="SAM" id="Phobius"/>
    </source>
</evidence>
<reference evidence="4 5" key="1">
    <citation type="submission" date="2020-08" db="EMBL/GenBank/DDBJ databases">
        <authorList>
            <person name="Liu C."/>
            <person name="Sun Q."/>
        </authorList>
    </citation>
    <scope>NUCLEOTIDE SEQUENCE [LARGE SCALE GENOMIC DNA]</scope>
    <source>
        <strain evidence="4 5">NSJ-29</strain>
    </source>
</reference>
<keyword evidence="3" id="KW-0732">Signal</keyword>
<evidence type="ECO:0000313" key="5">
    <source>
        <dbReference type="Proteomes" id="UP000515860"/>
    </source>
</evidence>
<dbReference type="Gene3D" id="1.50.10.20">
    <property type="match status" value="1"/>
</dbReference>